<evidence type="ECO:0000313" key="1">
    <source>
        <dbReference type="EMBL" id="KKN14488.1"/>
    </source>
</evidence>
<gene>
    <name evidence="1" type="ORF">LCGC14_0995590</name>
</gene>
<comment type="caution">
    <text evidence="1">The sequence shown here is derived from an EMBL/GenBank/DDBJ whole genome shotgun (WGS) entry which is preliminary data.</text>
</comment>
<accession>A0A0F9RAU0</accession>
<organism evidence="1">
    <name type="scientific">marine sediment metagenome</name>
    <dbReference type="NCBI Taxonomy" id="412755"/>
    <lineage>
        <taxon>unclassified sequences</taxon>
        <taxon>metagenomes</taxon>
        <taxon>ecological metagenomes</taxon>
    </lineage>
</organism>
<protein>
    <submittedName>
        <fullName evidence="1">Uncharacterized protein</fullName>
    </submittedName>
</protein>
<reference evidence="1" key="1">
    <citation type="journal article" date="2015" name="Nature">
        <title>Complex archaea that bridge the gap between prokaryotes and eukaryotes.</title>
        <authorList>
            <person name="Spang A."/>
            <person name="Saw J.H."/>
            <person name="Jorgensen S.L."/>
            <person name="Zaremba-Niedzwiedzka K."/>
            <person name="Martijn J."/>
            <person name="Lind A.E."/>
            <person name="van Eijk R."/>
            <person name="Schleper C."/>
            <person name="Guy L."/>
            <person name="Ettema T.J."/>
        </authorList>
    </citation>
    <scope>NUCLEOTIDE SEQUENCE</scope>
</reference>
<dbReference type="EMBL" id="LAZR01003811">
    <property type="protein sequence ID" value="KKN14488.1"/>
    <property type="molecule type" value="Genomic_DNA"/>
</dbReference>
<sequence length="159" mass="17767">MAKPIRNEDVERSLINHIAKEIVEGVSIDTSGERFEPEKHREWIEPRIGTLIHEQQSRPDEEFARMDLVVRCFVKVEQKGRRRLDLSILVDKVLDVLGGERQVNAAIIRLEDKTDVGRIQFGSSEQSRAFGTAITVAGVSIIGLDVATILIPTLVTGDP</sequence>
<proteinExistence type="predicted"/>
<dbReference type="AlphaFoldDB" id="A0A0F9RAU0"/>
<name>A0A0F9RAU0_9ZZZZ</name>